<evidence type="ECO:0000256" key="3">
    <source>
        <dbReference type="SAM" id="MobiDB-lite"/>
    </source>
</evidence>
<feature type="coiled-coil region" evidence="2">
    <location>
        <begin position="586"/>
        <end position="613"/>
    </location>
</feature>
<dbReference type="InterPro" id="IPR019734">
    <property type="entry name" value="TPR_rpt"/>
</dbReference>
<evidence type="ECO:0000256" key="2">
    <source>
        <dbReference type="SAM" id="Coils"/>
    </source>
</evidence>
<keyword evidence="2" id="KW-0175">Coiled coil</keyword>
<dbReference type="PROSITE" id="PS51257">
    <property type="entry name" value="PROKAR_LIPOPROTEIN"/>
    <property type="match status" value="1"/>
</dbReference>
<dbReference type="PROSITE" id="PS50005">
    <property type="entry name" value="TPR"/>
    <property type="match status" value="1"/>
</dbReference>
<reference evidence="4 5" key="1">
    <citation type="submission" date="2024-05" db="EMBL/GenBank/DDBJ databases">
        <authorList>
            <person name="Duchaud E."/>
        </authorList>
    </citation>
    <scope>NUCLEOTIDE SEQUENCE [LARGE SCALE GENOMIC DNA]</scope>
    <source>
        <strain evidence="4">Ena-SAMPLE-TAB-13-05-2024-13:56:06:370-140308</strain>
    </source>
</reference>
<dbReference type="SUPFAM" id="SSF48452">
    <property type="entry name" value="TPR-like"/>
    <property type="match status" value="2"/>
</dbReference>
<feature type="region of interest" description="Disordered" evidence="3">
    <location>
        <begin position="94"/>
        <end position="114"/>
    </location>
</feature>
<evidence type="ECO:0000313" key="5">
    <source>
        <dbReference type="Proteomes" id="UP001497527"/>
    </source>
</evidence>
<organism evidence="4 5">
    <name type="scientific">Tenacibaculum polynesiense</name>
    <dbReference type="NCBI Taxonomy" id="3137857"/>
    <lineage>
        <taxon>Bacteria</taxon>
        <taxon>Pseudomonadati</taxon>
        <taxon>Bacteroidota</taxon>
        <taxon>Flavobacteriia</taxon>
        <taxon>Flavobacteriales</taxon>
        <taxon>Flavobacteriaceae</taxon>
        <taxon>Tenacibaculum</taxon>
    </lineage>
</organism>
<dbReference type="Proteomes" id="UP001497527">
    <property type="component" value="Unassembled WGS sequence"/>
</dbReference>
<dbReference type="Pfam" id="PF13174">
    <property type="entry name" value="TPR_6"/>
    <property type="match status" value="2"/>
</dbReference>
<feature type="repeat" description="TPR" evidence="1">
    <location>
        <begin position="336"/>
        <end position="369"/>
    </location>
</feature>
<dbReference type="InterPro" id="IPR011990">
    <property type="entry name" value="TPR-like_helical_dom_sf"/>
</dbReference>
<dbReference type="SMART" id="SM00028">
    <property type="entry name" value="TPR"/>
    <property type="match status" value="5"/>
</dbReference>
<accession>A0ABP1EYP5</accession>
<gene>
    <name evidence="4" type="ORF">T190423A01A_20139</name>
</gene>
<evidence type="ECO:0008006" key="6">
    <source>
        <dbReference type="Google" id="ProtNLM"/>
    </source>
</evidence>
<proteinExistence type="predicted"/>
<name>A0ABP1EYP5_9FLAO</name>
<dbReference type="Pfam" id="PF13181">
    <property type="entry name" value="TPR_8"/>
    <property type="match status" value="1"/>
</dbReference>
<keyword evidence="5" id="KW-1185">Reference proteome</keyword>
<sequence length="753" mass="87536">MLLLSKGVICMKKISKILVFAVIIVVTYSCSVKKDSFINRNFHALTTKYNVLFNGEQAFLKGLEEIEQEHKDNFWKRLQIEPITFDERKIASPVFQPGTGFDDTDDSSDDTSKLTSFDKAEDKARKAIETHSMNINGYEKNRQIDDAYLLLGKSRYYTQRFIPAIDAFNYIIANYPKANLIYETKIWRAKANIRLDNEKFAIESLKLLIDLDKNEKTLSDLQREQAHTAMAMAYEKTDTIQKVIDHLKLASRTFKNADQSARNMFILGQVYSELDRKDSATMVFRRLSDLKKAPYKYRIRANIELAKNVENDSAALGVLYRLRKLIRNSDNRKFLASLYYQAGVLEQRRGATDKAVEFFKKSIKAKNNTKYQKTYAYESLGNIAFQKEDYLLAGSYYDSVLQNVSKDFDQEKRIRRIKRKNKGLTTLKKYEDLVTNNDSILDLVAMNKAERTAFFEAYIEKIKKEDEDKRQQLLNSQNFGNSFGGGNSVNTNNSGKWYFYSNQTIAFGRGEFQRVWGNRPLEDNWRISDKSVISDSSLDELANSEEKVNKRYELSTYLDAIPTDATEIEKLKIDRNEALYQLGLIYKEQFKNNKKAIQNLERLQKVKKDNELELPINYHLYQLYTRVNDNDKADTSKNIILTKYPETTFAQILLNPEKKIDQEKNEDEDEEKYKELYYLYKESKFEEVVNQIDNYTPSKANSELIPKFALLKALAIGKYQDKEAYKKALNFVALSYANTEAGEKAKQISQRIE</sequence>
<comment type="caution">
    <text evidence="4">The sequence shown here is derived from an EMBL/GenBank/DDBJ whole genome shotgun (WGS) entry which is preliminary data.</text>
</comment>
<evidence type="ECO:0000256" key="1">
    <source>
        <dbReference type="PROSITE-ProRule" id="PRU00339"/>
    </source>
</evidence>
<dbReference type="Gene3D" id="1.25.40.10">
    <property type="entry name" value="Tetratricopeptide repeat domain"/>
    <property type="match status" value="3"/>
</dbReference>
<protein>
    <recommendedName>
        <fullName evidence="6">Protein involved in gliding motility SprE</fullName>
    </recommendedName>
</protein>
<dbReference type="EMBL" id="CAXJIO010000011">
    <property type="protein sequence ID" value="CAL2102388.1"/>
    <property type="molecule type" value="Genomic_DNA"/>
</dbReference>
<evidence type="ECO:0000313" key="4">
    <source>
        <dbReference type="EMBL" id="CAL2102388.1"/>
    </source>
</evidence>
<keyword evidence="1" id="KW-0802">TPR repeat</keyword>